<dbReference type="InterPro" id="IPR036305">
    <property type="entry name" value="RGS_sf"/>
</dbReference>
<dbReference type="PANTHER" id="PTHR13155:SF1">
    <property type="entry name" value="A-KINASE ANCHOR PROTEIN 10, MITOCHONDRIAL"/>
    <property type="match status" value="1"/>
</dbReference>
<feature type="compositionally biased region" description="Polar residues" evidence="1">
    <location>
        <begin position="774"/>
        <end position="784"/>
    </location>
</feature>
<dbReference type="GO" id="GO:0005739">
    <property type="term" value="C:mitochondrion"/>
    <property type="evidence" value="ECO:0007669"/>
    <property type="project" value="TreeGrafter"/>
</dbReference>
<feature type="region of interest" description="Disordered" evidence="1">
    <location>
        <begin position="862"/>
        <end position="908"/>
    </location>
</feature>
<name>A0A2T7PCU4_POMCA</name>
<dbReference type="Proteomes" id="UP000245119">
    <property type="component" value="Linkage Group LG4"/>
</dbReference>
<evidence type="ECO:0000259" key="2">
    <source>
        <dbReference type="PROSITE" id="PS50132"/>
    </source>
</evidence>
<feature type="domain" description="RGS" evidence="2">
    <location>
        <begin position="623"/>
        <end position="751"/>
    </location>
</feature>
<accession>A0A2T7PCU4</accession>
<dbReference type="PROSITE" id="PS50132">
    <property type="entry name" value="RGS"/>
    <property type="match status" value="2"/>
</dbReference>
<gene>
    <name evidence="3" type="ORF">C0Q70_06655</name>
</gene>
<dbReference type="Pfam" id="PF00615">
    <property type="entry name" value="RGS"/>
    <property type="match status" value="3"/>
</dbReference>
<proteinExistence type="predicted"/>
<comment type="caution">
    <text evidence="3">The sequence shown here is derived from an EMBL/GenBank/DDBJ whole genome shotgun (WGS) entry which is preliminary data.</text>
</comment>
<dbReference type="FunFam" id="1.10.167.10:FF:000005">
    <property type="entry name" value="Putative A-kinase anchor protein 10 mitochondrial"/>
    <property type="match status" value="1"/>
</dbReference>
<protein>
    <recommendedName>
        <fullName evidence="2">RGS domain-containing protein</fullName>
    </recommendedName>
</protein>
<dbReference type="CDD" id="cd08721">
    <property type="entry name" value="RGS_AKAP2_2"/>
    <property type="match status" value="1"/>
</dbReference>
<dbReference type="InterPro" id="IPR044926">
    <property type="entry name" value="RGS_subdomain_2"/>
</dbReference>
<reference evidence="3 4" key="1">
    <citation type="submission" date="2018-04" db="EMBL/GenBank/DDBJ databases">
        <title>The genome of golden apple snail Pomacea canaliculata provides insight into stress tolerance and invasive adaptation.</title>
        <authorList>
            <person name="Liu C."/>
            <person name="Liu B."/>
            <person name="Ren Y."/>
            <person name="Zhang Y."/>
            <person name="Wang H."/>
            <person name="Li S."/>
            <person name="Jiang F."/>
            <person name="Yin L."/>
            <person name="Zhang G."/>
            <person name="Qian W."/>
            <person name="Fan W."/>
        </authorList>
    </citation>
    <scope>NUCLEOTIDE SEQUENCE [LARGE SCALE GENOMIC DNA]</scope>
    <source>
        <strain evidence="3">SZHN2017</strain>
        <tissue evidence="3">Muscle</tissue>
    </source>
</reference>
<dbReference type="STRING" id="400727.A0A2T7PCU4"/>
<dbReference type="AlphaFoldDB" id="A0A2T7PCU4"/>
<feature type="compositionally biased region" description="Basic and acidic residues" evidence="1">
    <location>
        <begin position="883"/>
        <end position="908"/>
    </location>
</feature>
<keyword evidence="4" id="KW-1185">Reference proteome</keyword>
<dbReference type="OrthoDB" id="5584247at2759"/>
<evidence type="ECO:0000313" key="4">
    <source>
        <dbReference type="Proteomes" id="UP000245119"/>
    </source>
</evidence>
<dbReference type="InterPro" id="IPR052246">
    <property type="entry name" value="Cell_Polariz_PKAAnc"/>
</dbReference>
<dbReference type="Gene3D" id="1.10.167.10">
    <property type="entry name" value="Regulator of G-protein Signalling 4, domain 2"/>
    <property type="match status" value="3"/>
</dbReference>
<dbReference type="GO" id="GO:0008104">
    <property type="term" value="P:intracellular protein localization"/>
    <property type="evidence" value="ECO:0007669"/>
    <property type="project" value="TreeGrafter"/>
</dbReference>
<dbReference type="EMBL" id="PZQS01000004">
    <property type="protein sequence ID" value="PVD31243.1"/>
    <property type="molecule type" value="Genomic_DNA"/>
</dbReference>
<evidence type="ECO:0000313" key="3">
    <source>
        <dbReference type="EMBL" id="PVD31243.1"/>
    </source>
</evidence>
<feature type="region of interest" description="Disordered" evidence="1">
    <location>
        <begin position="769"/>
        <end position="788"/>
    </location>
</feature>
<dbReference type="SMART" id="SM00315">
    <property type="entry name" value="RGS"/>
    <property type="match status" value="2"/>
</dbReference>
<dbReference type="GO" id="GO:0005886">
    <property type="term" value="C:plasma membrane"/>
    <property type="evidence" value="ECO:0007669"/>
    <property type="project" value="TreeGrafter"/>
</dbReference>
<dbReference type="PANTHER" id="PTHR13155">
    <property type="entry name" value="A-KINASE ANCHOR PROTEINS"/>
    <property type="match status" value="1"/>
</dbReference>
<dbReference type="SUPFAM" id="SSF48097">
    <property type="entry name" value="Regulator of G-protein signaling, RGS"/>
    <property type="match status" value="2"/>
</dbReference>
<feature type="region of interest" description="Disordered" evidence="1">
    <location>
        <begin position="441"/>
        <end position="483"/>
    </location>
</feature>
<feature type="domain" description="RGS" evidence="2">
    <location>
        <begin position="178"/>
        <end position="214"/>
    </location>
</feature>
<sequence>MRPFKWEVHGLHLTGVPDGAYAVESMPGLVDAAFDVIICSTILVDNARQIREAVCFQDVLSLKEVQDEQVSEVLSTARWQLPWPACCQCDIQQEKKQKTPPVLCQTAAKKIPSNWTILQSSDFVNGDIGLPTSALGSKWQENSPQSVLSGDALSSPDDFVESGPSPRSSVQTSRLSKTFCEILHDKDALHCFIQFMEAKQADRFIKFWLDAESFHAATLTRLHTHSLQSVGRSGLLQRRHEMKEQAGRNSVCSFESEAEIQTELRESSDGQKVSYAEDWVDTGGGASLESRVHFGEKEIKSLSHLSPFRNVDNTATCYRVPHFPSVYTERTIVGEVCPSATPCINDLPMSLQKCTDDREVTGTSAVEPTLCDLQLLSAMGKTENEKVRLAEEKEQAFANNISSLNIQASETGRQDSRHDVNKQLGYGSNITERVLGDTVISTPVVEDKGKLPKEGSKQESDSGRDHADSARDNVSLPTQERSVEGVENMAVTVSDDALLPAAVERFSEGGRMPHKDISIRDRTVSQSEEIQHKLKKSIERDAVAIFTKYIAQDASQSIGVDDNLRGETIRKICKDDGQVDPDCFVACQQLVIDKMEKEYFQTFTDSEFHCKHQVNVLTSGRVYLSDILYNEHALCYFMEFMEQDGASNLMQFWIAADNFQLQLLQQQQQGGYDGMQAQADAMILYDKFFSLQASTPLGFDDKIRFEVESNICHEGGPLPDCFSVPHSLTLYHLDQFYFPRYLKSEIYYRYLSDLVNTVQIAQDIPVRKHRRQASDASSEHSAGGQSIGAESISSKNTLLAAGSRKALRATSPRSAPVLGKFEEHFTSMDSDFFNPDTLWERPCKGSLSLGKVNSLGQFVSEFESDPDGEKKKGGGFFRKKKEKEKTRVLCEMKKGRGREKEGGMEGEP</sequence>
<dbReference type="InterPro" id="IPR016137">
    <property type="entry name" value="RGS"/>
</dbReference>
<organism evidence="3 4">
    <name type="scientific">Pomacea canaliculata</name>
    <name type="common">Golden apple snail</name>
    <dbReference type="NCBI Taxonomy" id="400727"/>
    <lineage>
        <taxon>Eukaryota</taxon>
        <taxon>Metazoa</taxon>
        <taxon>Spiralia</taxon>
        <taxon>Lophotrochozoa</taxon>
        <taxon>Mollusca</taxon>
        <taxon>Gastropoda</taxon>
        <taxon>Caenogastropoda</taxon>
        <taxon>Architaenioglossa</taxon>
        <taxon>Ampullarioidea</taxon>
        <taxon>Ampullariidae</taxon>
        <taxon>Pomacea</taxon>
    </lineage>
</organism>
<feature type="region of interest" description="Disordered" evidence="1">
    <location>
        <begin position="141"/>
        <end position="170"/>
    </location>
</feature>
<feature type="compositionally biased region" description="Basic and acidic residues" evidence="1">
    <location>
        <begin position="445"/>
        <end position="471"/>
    </location>
</feature>
<evidence type="ECO:0000256" key="1">
    <source>
        <dbReference type="SAM" id="MobiDB-lite"/>
    </source>
</evidence>